<feature type="transmembrane region" description="Helical" evidence="6">
    <location>
        <begin position="370"/>
        <end position="391"/>
    </location>
</feature>
<protein>
    <recommendedName>
        <fullName evidence="9">FTR1 family iron permease</fullName>
    </recommendedName>
</protein>
<organism evidence="7 8">
    <name type="scientific">Pullulanibacillus camelliae</name>
    <dbReference type="NCBI Taxonomy" id="1707096"/>
    <lineage>
        <taxon>Bacteria</taxon>
        <taxon>Bacillati</taxon>
        <taxon>Bacillota</taxon>
        <taxon>Bacilli</taxon>
        <taxon>Bacillales</taxon>
        <taxon>Sporolactobacillaceae</taxon>
        <taxon>Pullulanibacillus</taxon>
    </lineage>
</organism>
<proteinExistence type="inferred from homology"/>
<dbReference type="EMBL" id="BMIR01000004">
    <property type="protein sequence ID" value="GGE35011.1"/>
    <property type="molecule type" value="Genomic_DNA"/>
</dbReference>
<keyword evidence="3 6" id="KW-0812">Transmembrane</keyword>
<evidence type="ECO:0000313" key="8">
    <source>
        <dbReference type="Proteomes" id="UP000628775"/>
    </source>
</evidence>
<dbReference type="GO" id="GO:0015093">
    <property type="term" value="F:ferrous iron transmembrane transporter activity"/>
    <property type="evidence" value="ECO:0007669"/>
    <property type="project" value="TreeGrafter"/>
</dbReference>
<reference evidence="7" key="1">
    <citation type="journal article" date="2014" name="Int. J. Syst. Evol. Microbiol.">
        <title>Complete genome sequence of Corynebacterium casei LMG S-19264T (=DSM 44701T), isolated from a smear-ripened cheese.</title>
        <authorList>
            <consortium name="US DOE Joint Genome Institute (JGI-PGF)"/>
            <person name="Walter F."/>
            <person name="Albersmeier A."/>
            <person name="Kalinowski J."/>
            <person name="Ruckert C."/>
        </authorList>
    </citation>
    <scope>NUCLEOTIDE SEQUENCE</scope>
    <source>
        <strain evidence="7">CGMCC 1.15371</strain>
    </source>
</reference>
<dbReference type="PANTHER" id="PTHR31632:SF2">
    <property type="entry name" value="PLASMA MEMBRANE IRON PERMEASE"/>
    <property type="match status" value="1"/>
</dbReference>
<comment type="similarity">
    <text evidence="2">Belongs to the oxidase-dependent Fe transporter (OFeT) (TC 9.A.10.1) family.</text>
</comment>
<dbReference type="Pfam" id="PF03239">
    <property type="entry name" value="FTR1"/>
    <property type="match status" value="1"/>
</dbReference>
<keyword evidence="8" id="KW-1185">Reference proteome</keyword>
<dbReference type="AlphaFoldDB" id="A0A8J2VPT5"/>
<name>A0A8J2VPT5_9BACL</name>
<evidence type="ECO:0000256" key="1">
    <source>
        <dbReference type="ARBA" id="ARBA00004141"/>
    </source>
</evidence>
<comment type="subcellular location">
    <subcellularLocation>
        <location evidence="1">Membrane</location>
        <topology evidence="1">Multi-pass membrane protein</topology>
    </subcellularLocation>
</comment>
<reference evidence="7" key="2">
    <citation type="submission" date="2020-09" db="EMBL/GenBank/DDBJ databases">
        <authorList>
            <person name="Sun Q."/>
            <person name="Zhou Y."/>
        </authorList>
    </citation>
    <scope>NUCLEOTIDE SEQUENCE</scope>
    <source>
        <strain evidence="7">CGMCC 1.15371</strain>
    </source>
</reference>
<dbReference type="InterPro" id="IPR004923">
    <property type="entry name" value="FTR1/Fip1/EfeU"/>
</dbReference>
<dbReference type="RefSeq" id="WP_188690699.1">
    <property type="nucleotide sequence ID" value="NZ_BMIR01000004.1"/>
</dbReference>
<gene>
    <name evidence="7" type="ORF">GCM10011391_12130</name>
</gene>
<feature type="transmembrane region" description="Helical" evidence="6">
    <location>
        <begin position="258"/>
        <end position="281"/>
    </location>
</feature>
<feature type="transmembrane region" description="Helical" evidence="6">
    <location>
        <begin position="403"/>
        <end position="431"/>
    </location>
</feature>
<evidence type="ECO:0008006" key="9">
    <source>
        <dbReference type="Google" id="ProtNLM"/>
    </source>
</evidence>
<evidence type="ECO:0000256" key="5">
    <source>
        <dbReference type="ARBA" id="ARBA00023136"/>
    </source>
</evidence>
<keyword evidence="4 6" id="KW-1133">Transmembrane helix</keyword>
<evidence type="ECO:0000256" key="3">
    <source>
        <dbReference type="ARBA" id="ARBA00022692"/>
    </source>
</evidence>
<evidence type="ECO:0000256" key="2">
    <source>
        <dbReference type="ARBA" id="ARBA00008333"/>
    </source>
</evidence>
<feature type="transmembrane region" description="Helical" evidence="6">
    <location>
        <begin position="293"/>
        <end position="312"/>
    </location>
</feature>
<dbReference type="PANTHER" id="PTHR31632">
    <property type="entry name" value="IRON TRANSPORTER FTH1"/>
    <property type="match status" value="1"/>
</dbReference>
<sequence length="487" mass="54336">MRRSFGLLIFISLVFFGFSNPIVQAKADKVKLANALTLVNHVTDDLKAKQTVQAKQDFDQFKAWWLQNKNTVRKMSLDAYMAIDQDVGTLSLDLLNDEGDQALSDSQGLKKDIQDFKDNPNPNSKKKESLSTYIEELKQTKTLLQNKEWTQAQAKIKTLQSNWLTVEGDVVSQSQTVYTKSEEDLVLLDAYVASPSERHKTLDLINEMIFSLQPLADSDYNMWVAALIPIREGLEALLVVGALLTFSKKAESKEATRWVWGGSISGILVCMVVGGIVTFLLSSQAFGNNNSLINGYSGVIASVMLLYVSYWLHRNADIKRWNQFIRSHTEKAMTSGRMLSFAIIAFLAILREGMETVIFLIGMANRMPVSQLVLGIVVGFGVLVIIGVLMLKIGIKLPLKPFFLISSFIVFYLCFKFMGSGIHSLQMAGVLPSTVPGYLPSVNALSIFPSWYSTLPQLVFLIIAIVIVLVNQLKKYKGSHQHNQEAM</sequence>
<comment type="caution">
    <text evidence="7">The sequence shown here is derived from an EMBL/GenBank/DDBJ whole genome shotgun (WGS) entry which is preliminary data.</text>
</comment>
<dbReference type="GO" id="GO:0033573">
    <property type="term" value="C:high-affinity iron permease complex"/>
    <property type="evidence" value="ECO:0007669"/>
    <property type="project" value="InterPro"/>
</dbReference>
<accession>A0A8J2VPT5</accession>
<keyword evidence="5 6" id="KW-0472">Membrane</keyword>
<evidence type="ECO:0000256" key="6">
    <source>
        <dbReference type="SAM" id="Phobius"/>
    </source>
</evidence>
<feature type="transmembrane region" description="Helical" evidence="6">
    <location>
        <begin position="451"/>
        <end position="470"/>
    </location>
</feature>
<evidence type="ECO:0000313" key="7">
    <source>
        <dbReference type="EMBL" id="GGE35011.1"/>
    </source>
</evidence>
<evidence type="ECO:0000256" key="4">
    <source>
        <dbReference type="ARBA" id="ARBA00022989"/>
    </source>
</evidence>
<dbReference type="Proteomes" id="UP000628775">
    <property type="component" value="Unassembled WGS sequence"/>
</dbReference>